<dbReference type="InterPro" id="IPR000182">
    <property type="entry name" value="GNAT_dom"/>
</dbReference>
<accession>A0A2H0LLE3</accession>
<proteinExistence type="predicted"/>
<dbReference type="AlphaFoldDB" id="A0A2H0LLE3"/>
<dbReference type="PANTHER" id="PTHR43415">
    <property type="entry name" value="SPERMIDINE N(1)-ACETYLTRANSFERASE"/>
    <property type="match status" value="1"/>
</dbReference>
<organism evidence="2 3">
    <name type="scientific">Candidatus Abzuiibacterium crystallinum</name>
    <dbReference type="NCBI Taxonomy" id="1974748"/>
    <lineage>
        <taxon>Bacteria</taxon>
        <taxon>Pseudomonadati</taxon>
        <taxon>Candidatus Omnitrophota</taxon>
        <taxon>Candidatus Abzuiibacterium</taxon>
    </lineage>
</organism>
<dbReference type="EMBL" id="PCVY01000072">
    <property type="protein sequence ID" value="PIQ85209.1"/>
    <property type="molecule type" value="Genomic_DNA"/>
</dbReference>
<dbReference type="PANTHER" id="PTHR43415:SF3">
    <property type="entry name" value="GNAT-FAMILY ACETYLTRANSFERASE"/>
    <property type="match status" value="1"/>
</dbReference>
<sequence length="193" mass="22167">MGRGLAKSTMKTPFLESKRLILHALKPEVDLCHYLSWINDQETTRFMGSGRFPNFLSDLKRYISHYRQVKDGMLLGIATKKGRKHIGNITLHQIDNRNQLAEIGVIIGQKTARGKGYAQEAIRLVAEHAFMRLNLNKVCAGIVEGNEASKRAFEKVGFKVEGRLKHHFYLDNQFLDVFRLGLLRKDYVRQLAR</sequence>
<dbReference type="InterPro" id="IPR016181">
    <property type="entry name" value="Acyl_CoA_acyltransferase"/>
</dbReference>
<feature type="domain" description="N-acetyltransferase" evidence="1">
    <location>
        <begin position="20"/>
        <end position="176"/>
    </location>
</feature>
<dbReference type="Pfam" id="PF13302">
    <property type="entry name" value="Acetyltransf_3"/>
    <property type="match status" value="1"/>
</dbReference>
<protein>
    <submittedName>
        <fullName evidence="2">GNAT family N-acetyltransferase</fullName>
    </submittedName>
</protein>
<keyword evidence="2" id="KW-0808">Transferase</keyword>
<dbReference type="PROSITE" id="PS51186">
    <property type="entry name" value="GNAT"/>
    <property type="match status" value="1"/>
</dbReference>
<evidence type="ECO:0000313" key="2">
    <source>
        <dbReference type="EMBL" id="PIQ85209.1"/>
    </source>
</evidence>
<name>A0A2H0LLE3_9BACT</name>
<dbReference type="Proteomes" id="UP000230859">
    <property type="component" value="Unassembled WGS sequence"/>
</dbReference>
<dbReference type="Gene3D" id="3.40.630.30">
    <property type="match status" value="1"/>
</dbReference>
<gene>
    <name evidence="2" type="ORF">COV74_09630</name>
</gene>
<evidence type="ECO:0000259" key="1">
    <source>
        <dbReference type="PROSITE" id="PS51186"/>
    </source>
</evidence>
<reference evidence="2 3" key="1">
    <citation type="submission" date="2017-09" db="EMBL/GenBank/DDBJ databases">
        <title>Depth-based differentiation of microbial function through sediment-hosted aquifers and enrichment of novel symbionts in the deep terrestrial subsurface.</title>
        <authorList>
            <person name="Probst A.J."/>
            <person name="Ladd B."/>
            <person name="Jarett J.K."/>
            <person name="Geller-Mcgrath D.E."/>
            <person name="Sieber C.M."/>
            <person name="Emerson J.B."/>
            <person name="Anantharaman K."/>
            <person name="Thomas B.C."/>
            <person name="Malmstrom R."/>
            <person name="Stieglmeier M."/>
            <person name="Klingl A."/>
            <person name="Woyke T."/>
            <person name="Ryan C.M."/>
            <person name="Banfield J.F."/>
        </authorList>
    </citation>
    <scope>NUCLEOTIDE SEQUENCE [LARGE SCALE GENOMIC DNA]</scope>
    <source>
        <strain evidence="2">CG11_big_fil_rev_8_21_14_0_20_45_26</strain>
    </source>
</reference>
<dbReference type="SUPFAM" id="SSF55729">
    <property type="entry name" value="Acyl-CoA N-acyltransferases (Nat)"/>
    <property type="match status" value="1"/>
</dbReference>
<comment type="caution">
    <text evidence="2">The sequence shown here is derived from an EMBL/GenBank/DDBJ whole genome shotgun (WGS) entry which is preliminary data.</text>
</comment>
<dbReference type="GO" id="GO:0016747">
    <property type="term" value="F:acyltransferase activity, transferring groups other than amino-acyl groups"/>
    <property type="evidence" value="ECO:0007669"/>
    <property type="project" value="InterPro"/>
</dbReference>
<evidence type="ECO:0000313" key="3">
    <source>
        <dbReference type="Proteomes" id="UP000230859"/>
    </source>
</evidence>